<dbReference type="PIRSF" id="PIRSF030959">
    <property type="entry name" value="UCP030959"/>
    <property type="match status" value="1"/>
</dbReference>
<evidence type="ECO:0000256" key="1">
    <source>
        <dbReference type="SAM" id="Phobius"/>
    </source>
</evidence>
<reference evidence="2 3" key="1">
    <citation type="submission" date="2021-03" db="EMBL/GenBank/DDBJ databases">
        <title>Complete Genome Sequences of Two Lysobacter Strains Isolated from Sea Water (Lysobacter caseinilyticus) and Soil (Lysobacter helvus) in South Korea.</title>
        <authorList>
            <person name="Watanabe Y."/>
            <person name="Arakawa K."/>
        </authorList>
    </citation>
    <scope>NUCLEOTIDE SEQUENCE [LARGE SCALE GENOMIC DNA]</scope>
    <source>
        <strain evidence="2 3">D10</strain>
    </source>
</reference>
<keyword evidence="3" id="KW-1185">Reference proteome</keyword>
<gene>
    <name evidence="2" type="ORF">LYSHEL_21150</name>
</gene>
<dbReference type="Pfam" id="PF14559">
    <property type="entry name" value="TPR_19"/>
    <property type="match status" value="1"/>
</dbReference>
<dbReference type="InterPro" id="IPR011990">
    <property type="entry name" value="TPR-like_helical_dom_sf"/>
</dbReference>
<keyword evidence="1" id="KW-0812">Transmembrane</keyword>
<dbReference type="Proteomes" id="UP000680514">
    <property type="component" value="Chromosome"/>
</dbReference>
<dbReference type="RefSeq" id="WP_213434031.1">
    <property type="nucleotide sequence ID" value="NZ_AP024546.1"/>
</dbReference>
<sequence>MSPIFLLSIALQIACIVHAVRTQRPTYWIWILVVGSYIAVAAYVFAEVVPTLGSSPTARRAVKGVRQRIDPERGKRHAARQLDIADTIDNRRRLAEQSLASGDYQQALEMFRNSLTGMYQTDPHLMLGLAQAQFALDLPAEARATLDALIAANPKFRSFDGHLLYARTVEASGDIDKALSEYEALVQGYPGEEARVRYAQLLKRANRPADAANVLREIAKRSSLAPKYYQREQRAWIDLARRELQDLA</sequence>
<feature type="transmembrane region" description="Helical" evidence="1">
    <location>
        <begin position="29"/>
        <end position="50"/>
    </location>
</feature>
<keyword evidence="1" id="KW-0472">Membrane</keyword>
<protein>
    <recommendedName>
        <fullName evidence="4">Tetratricopeptide repeat protein</fullName>
    </recommendedName>
</protein>
<dbReference type="Pfam" id="PF13432">
    <property type="entry name" value="TPR_16"/>
    <property type="match status" value="1"/>
</dbReference>
<dbReference type="Gene3D" id="1.25.40.10">
    <property type="entry name" value="Tetratricopeptide repeat domain"/>
    <property type="match status" value="1"/>
</dbReference>
<organism evidence="2 3">
    <name type="scientific">Lysobacter helvus</name>
    <dbReference type="NCBI Taxonomy" id="2675059"/>
    <lineage>
        <taxon>Bacteria</taxon>
        <taxon>Pseudomonadati</taxon>
        <taxon>Pseudomonadota</taxon>
        <taxon>Gammaproteobacteria</taxon>
        <taxon>Lysobacterales</taxon>
        <taxon>Lysobacteraceae</taxon>
        <taxon>Lysobacter</taxon>
    </lineage>
</organism>
<evidence type="ECO:0000313" key="3">
    <source>
        <dbReference type="Proteomes" id="UP000680514"/>
    </source>
</evidence>
<dbReference type="SUPFAM" id="SSF48452">
    <property type="entry name" value="TPR-like"/>
    <property type="match status" value="1"/>
</dbReference>
<evidence type="ECO:0008006" key="4">
    <source>
        <dbReference type="Google" id="ProtNLM"/>
    </source>
</evidence>
<dbReference type="InterPro" id="IPR014562">
    <property type="entry name" value="UCP030959_TPR_rpt-cont"/>
</dbReference>
<name>A0ABM7QFC9_9GAMM</name>
<evidence type="ECO:0000313" key="2">
    <source>
        <dbReference type="EMBL" id="BCT96244.1"/>
    </source>
</evidence>
<keyword evidence="1" id="KW-1133">Transmembrane helix</keyword>
<dbReference type="EMBL" id="AP024546">
    <property type="protein sequence ID" value="BCT96244.1"/>
    <property type="molecule type" value="Genomic_DNA"/>
</dbReference>
<accession>A0ABM7QFC9</accession>
<proteinExistence type="predicted"/>